<reference evidence="6 7" key="1">
    <citation type="submission" date="2016-03" db="EMBL/GenBank/DDBJ databases">
        <title>Comparative genomics of 54 Lactobacillus plantarum strains reveals genomic uncoupling from niche constraints.</title>
        <authorList>
            <person name="Martino M.E."/>
        </authorList>
    </citation>
    <scope>NUCLEOTIDE SEQUENCE [LARGE SCALE GENOMIC DNA]</scope>
    <source>
        <strain evidence="4 7">19.1</strain>
        <strain evidence="5 6">NAB2</strain>
        <strain evidence="3 8">Nizo2260</strain>
    </source>
</reference>
<dbReference type="EMBL" id="LUWI01000035">
    <property type="protein sequence ID" value="KZU01918.1"/>
    <property type="molecule type" value="Genomic_DNA"/>
</dbReference>
<dbReference type="Gene3D" id="3.20.20.140">
    <property type="entry name" value="Metal-dependent hydrolases"/>
    <property type="match status" value="1"/>
</dbReference>
<keyword evidence="1" id="KW-0456">Lyase</keyword>
<evidence type="ECO:0000313" key="6">
    <source>
        <dbReference type="Proteomes" id="UP000076872"/>
    </source>
</evidence>
<dbReference type="Pfam" id="PF04909">
    <property type="entry name" value="Amidohydro_2"/>
    <property type="match status" value="1"/>
</dbReference>
<dbReference type="PANTHER" id="PTHR21240:SF30">
    <property type="entry name" value="AMIDOHYDROLASE-RELATED DOMAIN-CONTAINING PROTEIN-RELATED"/>
    <property type="match status" value="1"/>
</dbReference>
<comment type="caution">
    <text evidence="4">The sequence shown here is derived from an EMBL/GenBank/DDBJ whole genome shotgun (WGS) entry which is preliminary data.</text>
</comment>
<dbReference type="InterPro" id="IPR006680">
    <property type="entry name" value="Amidohydro-rel"/>
</dbReference>
<name>A0A0R2G1L8_LACPN</name>
<evidence type="ECO:0000313" key="4">
    <source>
        <dbReference type="EMBL" id="KZU96688.1"/>
    </source>
</evidence>
<evidence type="ECO:0000256" key="1">
    <source>
        <dbReference type="ARBA" id="ARBA00023239"/>
    </source>
</evidence>
<dbReference type="Proteomes" id="UP000076989">
    <property type="component" value="Unassembled WGS sequence"/>
</dbReference>
<accession>A0A0R2G1L8</accession>
<evidence type="ECO:0000313" key="5">
    <source>
        <dbReference type="EMBL" id="KZV01957.1"/>
    </source>
</evidence>
<dbReference type="GO" id="GO:0016831">
    <property type="term" value="F:carboxy-lyase activity"/>
    <property type="evidence" value="ECO:0007669"/>
    <property type="project" value="InterPro"/>
</dbReference>
<protein>
    <submittedName>
        <fullName evidence="4">2-amino-3-carboxymuconate-6-semialdehydedecarboxylase</fullName>
    </submittedName>
</protein>
<proteinExistence type="predicted"/>
<organism evidence="4 7">
    <name type="scientific">Lactiplantibacillus plantarum</name>
    <name type="common">Lactobacillus plantarum</name>
    <dbReference type="NCBI Taxonomy" id="1590"/>
    <lineage>
        <taxon>Bacteria</taxon>
        <taxon>Bacillati</taxon>
        <taxon>Bacillota</taxon>
        <taxon>Bacilli</taxon>
        <taxon>Lactobacillales</taxon>
        <taxon>Lactobacillaceae</taxon>
        <taxon>Lactiplantibacillus</taxon>
    </lineage>
</organism>
<dbReference type="Proteomes" id="UP000076872">
    <property type="component" value="Unassembled WGS sequence"/>
</dbReference>
<dbReference type="InterPro" id="IPR032466">
    <property type="entry name" value="Metal_Hydrolase"/>
</dbReference>
<dbReference type="Proteomes" id="UP000076882">
    <property type="component" value="Unassembled WGS sequence"/>
</dbReference>
<evidence type="ECO:0000259" key="2">
    <source>
        <dbReference type="Pfam" id="PF04909"/>
    </source>
</evidence>
<evidence type="ECO:0000313" key="8">
    <source>
        <dbReference type="Proteomes" id="UP000076989"/>
    </source>
</evidence>
<dbReference type="SUPFAM" id="SSF51556">
    <property type="entry name" value="Metallo-dependent hydrolases"/>
    <property type="match status" value="1"/>
</dbReference>
<dbReference type="GO" id="GO:0016787">
    <property type="term" value="F:hydrolase activity"/>
    <property type="evidence" value="ECO:0007669"/>
    <property type="project" value="InterPro"/>
</dbReference>
<dbReference type="GeneID" id="77216481"/>
<evidence type="ECO:0000313" key="7">
    <source>
        <dbReference type="Proteomes" id="UP000076882"/>
    </source>
</evidence>
<dbReference type="PANTHER" id="PTHR21240">
    <property type="entry name" value="2-AMINO-3-CARBOXYLMUCONATE-6-SEMIALDEHYDE DECARBOXYLASE"/>
    <property type="match status" value="1"/>
</dbReference>
<dbReference type="PATRIC" id="fig|1590.144.peg.2955"/>
<evidence type="ECO:0000313" key="3">
    <source>
        <dbReference type="EMBL" id="KZU01918.1"/>
    </source>
</evidence>
<gene>
    <name evidence="4" type="ORF">Lp19_0664</name>
    <name evidence="5" type="ORF">NAB2_2577</name>
    <name evidence="3" type="ORF">Nizo2260_2725</name>
</gene>
<dbReference type="InterPro" id="IPR032465">
    <property type="entry name" value="ACMSD"/>
</dbReference>
<dbReference type="EMBL" id="LUXO01000033">
    <property type="protein sequence ID" value="KZV01957.1"/>
    <property type="molecule type" value="Genomic_DNA"/>
</dbReference>
<dbReference type="GO" id="GO:0005829">
    <property type="term" value="C:cytosol"/>
    <property type="evidence" value="ECO:0007669"/>
    <property type="project" value="TreeGrafter"/>
</dbReference>
<dbReference type="KEGG" id="lpb:SH83_14210"/>
<sequence length="333" mass="36763">MKLITVEEHFESAAVTAAMRQAVGNAALPTVSPALRQYMRDNLPSPAIMQDTQHERLAFMAQSGIDMQVLSYGNSSPQNLSPEQAVPFSQLANDELAKAVAAHPDRYAGLAVLPVGDPQAAVAELNRAVTTLGLRGVLLKGNYQNKFFDEPFFLPIFEAAATLDVPVYFHPSFIPQAVTSHYFESNQWSDVVTGILSSAGYGWHMDVGIQVIRMIASGIFDKLPGLKLISGHWGELVPLFLERLDDELTTYTDLQYPFSTYYRHNVYVTPSGILSAPQLQFMLAEMGADHLMYSIDYPYKQPETSGSFLDIADLTDEQRAQIAFGTATTLFKL</sequence>
<dbReference type="AlphaFoldDB" id="A0A0R2G1L8"/>
<feature type="domain" description="Amidohydrolase-related" evidence="2">
    <location>
        <begin position="54"/>
        <end position="333"/>
    </location>
</feature>
<dbReference type="EMBL" id="LUXM01000018">
    <property type="protein sequence ID" value="KZU96688.1"/>
    <property type="molecule type" value="Genomic_DNA"/>
</dbReference>
<dbReference type="GO" id="GO:0019748">
    <property type="term" value="P:secondary metabolic process"/>
    <property type="evidence" value="ECO:0007669"/>
    <property type="project" value="TreeGrafter"/>
</dbReference>
<dbReference type="RefSeq" id="WP_013356019.1">
    <property type="nucleotide sequence ID" value="NZ_BLJR01000005.1"/>
</dbReference>